<evidence type="ECO:0000313" key="3">
    <source>
        <dbReference type="Proteomes" id="UP000184520"/>
    </source>
</evidence>
<feature type="region of interest" description="Disordered" evidence="1">
    <location>
        <begin position="94"/>
        <end position="210"/>
    </location>
</feature>
<dbReference type="OrthoDB" id="6388871at2"/>
<dbReference type="Proteomes" id="UP000184520">
    <property type="component" value="Unassembled WGS sequence"/>
</dbReference>
<keyword evidence="3" id="KW-1185">Reference proteome</keyword>
<name>A0A1M5NRH1_9ALTE</name>
<sequence>MQIIDISLVDDSPGPSPRPVAQSKALWGILLLSVLVHAAIICSLSWTTPVPPEVSEPTIKAVLIRLPPSPPETAPVEPEPVLPDVEPKNEVPVTTTEVAQEPIAPAEPTPAPDVSEPPLEPETQPDAQPPAEQPANGEILTQSADSPAPASRSIRQSIGQTLQQQQMQMQQDMAEAAARAYRQQKNSPDLRIGEYDPKPEPTPGEHQINCDKGVNSSLAVVAGLFGGNVKCTQRNDFQQFIDKRLNKTHLDKDN</sequence>
<accession>A0A1M5NRH1</accession>
<dbReference type="STRING" id="634436.SAMN05216361_3329"/>
<evidence type="ECO:0000256" key="1">
    <source>
        <dbReference type="SAM" id="MobiDB-lite"/>
    </source>
</evidence>
<dbReference type="EMBL" id="FQWD01000005">
    <property type="protein sequence ID" value="SHG92045.1"/>
    <property type="molecule type" value="Genomic_DNA"/>
</dbReference>
<feature type="compositionally biased region" description="Low complexity" evidence="1">
    <location>
        <begin position="155"/>
        <end position="184"/>
    </location>
</feature>
<protein>
    <submittedName>
        <fullName evidence="2">Uncharacterized protein</fullName>
    </submittedName>
</protein>
<evidence type="ECO:0000313" key="2">
    <source>
        <dbReference type="EMBL" id="SHG92045.1"/>
    </source>
</evidence>
<dbReference type="AlphaFoldDB" id="A0A1M5NRH1"/>
<organism evidence="2 3">
    <name type="scientific">Marisediminitalea aggregata</name>
    <dbReference type="NCBI Taxonomy" id="634436"/>
    <lineage>
        <taxon>Bacteria</taxon>
        <taxon>Pseudomonadati</taxon>
        <taxon>Pseudomonadota</taxon>
        <taxon>Gammaproteobacteria</taxon>
        <taxon>Alteromonadales</taxon>
        <taxon>Alteromonadaceae</taxon>
        <taxon>Marisediminitalea</taxon>
    </lineage>
</organism>
<dbReference type="RefSeq" id="WP_073324280.1">
    <property type="nucleotide sequence ID" value="NZ_FQWD01000005.1"/>
</dbReference>
<gene>
    <name evidence="2" type="ORF">SAMN05216361_3329</name>
</gene>
<reference evidence="3" key="1">
    <citation type="submission" date="2016-11" db="EMBL/GenBank/DDBJ databases">
        <authorList>
            <person name="Varghese N."/>
            <person name="Submissions S."/>
        </authorList>
    </citation>
    <scope>NUCLEOTIDE SEQUENCE [LARGE SCALE GENOMIC DNA]</scope>
    <source>
        <strain evidence="3">CGMCC 1.8995</strain>
    </source>
</reference>
<proteinExistence type="predicted"/>